<accession>A0ABT2XCT0</accession>
<dbReference type="RefSeq" id="WP_197612092.1">
    <property type="nucleotide sequence ID" value="NZ_JAHWBK010000003.1"/>
</dbReference>
<evidence type="ECO:0000313" key="2">
    <source>
        <dbReference type="EMBL" id="MCV0323745.1"/>
    </source>
</evidence>
<proteinExistence type="predicted"/>
<dbReference type="PROSITE" id="PS50206">
    <property type="entry name" value="RHODANESE_3"/>
    <property type="match status" value="1"/>
</dbReference>
<gene>
    <name evidence="2" type="ORF">KYJ44_05395</name>
</gene>
<protein>
    <recommendedName>
        <fullName evidence="1">Rhodanese domain-containing protein</fullName>
    </recommendedName>
</protein>
<comment type="caution">
    <text evidence="2">The sequence shown here is derived from an EMBL/GenBank/DDBJ whole genome shotgun (WGS) entry which is preliminary data.</text>
</comment>
<dbReference type="EMBL" id="JAHWBK010000003">
    <property type="protein sequence ID" value="MCV0323745.1"/>
    <property type="molecule type" value="Genomic_DNA"/>
</dbReference>
<dbReference type="InterPro" id="IPR001763">
    <property type="entry name" value="Rhodanese-like_dom"/>
</dbReference>
<evidence type="ECO:0000259" key="1">
    <source>
        <dbReference type="PROSITE" id="PS50206"/>
    </source>
</evidence>
<feature type="domain" description="Rhodanese" evidence="1">
    <location>
        <begin position="295"/>
        <end position="310"/>
    </location>
</feature>
<organism evidence="2 3">
    <name type="scientific">Stenotrophomonas riyadhensis</name>
    <dbReference type="NCBI Taxonomy" id="2859893"/>
    <lineage>
        <taxon>Bacteria</taxon>
        <taxon>Pseudomonadati</taxon>
        <taxon>Pseudomonadota</taxon>
        <taxon>Gammaproteobacteria</taxon>
        <taxon>Lysobacterales</taxon>
        <taxon>Lysobacteraceae</taxon>
        <taxon>Stenotrophomonas</taxon>
    </lineage>
</organism>
<evidence type="ECO:0000313" key="3">
    <source>
        <dbReference type="Proteomes" id="UP001208054"/>
    </source>
</evidence>
<keyword evidence="3" id="KW-1185">Reference proteome</keyword>
<reference evidence="2 3" key="1">
    <citation type="submission" date="2021-07" db="EMBL/GenBank/DDBJ databases">
        <title>Clinical implication of Pseudomonas aeruginosa: further insight on the antimicrobial resistance.</title>
        <authorList>
            <person name="Macori G."/>
            <person name="Fanning S."/>
            <person name="Alqahtani A."/>
        </authorList>
    </citation>
    <scope>NUCLEOTIDE SEQUENCE [LARGE SCALE GENOMIC DNA]</scope>
    <source>
        <strain evidence="2 3">CFS3442</strain>
    </source>
</reference>
<name>A0ABT2XCT0_9GAMM</name>
<dbReference type="Proteomes" id="UP001208054">
    <property type="component" value="Unassembled WGS sequence"/>
</dbReference>
<sequence>MKVLGECAMAMGLGAKHALGSNVRISMLLALISLTFPAIALSATLEITARFEPTSLDPGHNTFVNTTPNSGICRSQPGWCQSRGVNGSIEVPLGLKYGEFTLDAPERSHAYFRFPNEWQELAVVHQESGAVFKLKWRIVLLGGRYVLYRDVKEITGTTSNLAGHGALWSSIWSYPPAGCQGVGSISAGATWYDFQWYVPIEGNACTKLAKTGFEGMRIDNVGIGYVMEAPNPLEMPSGTYTASAFYGIGSGMEFDFGDNASTEVDHVSINFTLTVQHSFDVQFPATVPRVTLTPDGGWSQWIDHGRPPTRLRQELPFHLTTSMDFSMKLRCEYETDGRCGIRNALGETVVPVEVDVTIPGMNNVRDGRPAQDAPLLPDDVRAPRFTPDGYLIRRRSTLRFTAGGEAVAEMLKSPGSYWQGNMTVVFDANP</sequence>